<sequence>MAFKLLSGFLVENLPPKSEDMITVRNTDSLPKVFEILSKNNILSAPVLNERNNPIGLVDFVDIVCCVIQIINHTDLLGNDYYSFLEREDLFSHTYASYVTDLSEGNPFVPVIKGASLLEAITVMSKNKLHRVPIICNDTSPSETGPKIINLVTQSAILTFLAKHLDELGSWTDKSLAELGFAEKPVVTINSHKRALEAFQLMTEKRVTGIAVVDEKQQILANISARDLKELLNETRIFENLYLSVGEFISKVRQQDYKAVNPSICCTKDESLRKLMTRMAAAKIHRVYMVNNDRKLVGVVSLHDILEKLLDHINSGGGSN</sequence>
<evidence type="ECO:0000259" key="4">
    <source>
        <dbReference type="PROSITE" id="PS51371"/>
    </source>
</evidence>
<reference evidence="5 6" key="1">
    <citation type="journal article" date="2011" name="Genome Res.">
        <title>Phylogeny-wide analysis of social amoeba genomes highlights ancient origins for complex intercellular communication.</title>
        <authorList>
            <person name="Heidel A.J."/>
            <person name="Lawal H.M."/>
            <person name="Felder M."/>
            <person name="Schilde C."/>
            <person name="Helps N.R."/>
            <person name="Tunggal B."/>
            <person name="Rivero F."/>
            <person name="John U."/>
            <person name="Schleicher M."/>
            <person name="Eichinger L."/>
            <person name="Platzer M."/>
            <person name="Noegel A.A."/>
            <person name="Schaap P."/>
            <person name="Gloeckner G."/>
        </authorList>
    </citation>
    <scope>NUCLEOTIDE SEQUENCE [LARGE SCALE GENOMIC DNA]</scope>
    <source>
        <strain evidence="6">ATCC 26659 / Pp 5 / PN500</strain>
    </source>
</reference>
<dbReference type="PANTHER" id="PTHR13780:SF153">
    <property type="entry name" value="CBS DOMAIN-CONTAINING PROTEIN"/>
    <property type="match status" value="1"/>
</dbReference>
<evidence type="ECO:0000256" key="2">
    <source>
        <dbReference type="ARBA" id="ARBA00023122"/>
    </source>
</evidence>
<dbReference type="GeneID" id="31365142"/>
<feature type="domain" description="CBS" evidence="4">
    <location>
        <begin position="182"/>
        <end position="239"/>
    </location>
</feature>
<evidence type="ECO:0000313" key="5">
    <source>
        <dbReference type="EMBL" id="EFA76915.1"/>
    </source>
</evidence>
<dbReference type="CDD" id="cd02205">
    <property type="entry name" value="CBS_pair_SF"/>
    <property type="match status" value="2"/>
</dbReference>
<dbReference type="RefSeq" id="XP_020429047.1">
    <property type="nucleotide sequence ID" value="XM_020580460.1"/>
</dbReference>
<dbReference type="InterPro" id="IPR050511">
    <property type="entry name" value="AMPK_gamma/SDS23_families"/>
</dbReference>
<dbReference type="OMA" id="VRQQDYK"/>
<keyword evidence="1" id="KW-0677">Repeat</keyword>
<evidence type="ECO:0000256" key="3">
    <source>
        <dbReference type="PROSITE-ProRule" id="PRU00703"/>
    </source>
</evidence>
<evidence type="ECO:0000256" key="1">
    <source>
        <dbReference type="ARBA" id="ARBA00022737"/>
    </source>
</evidence>
<name>D3BNG4_HETP5</name>
<dbReference type="Proteomes" id="UP000001396">
    <property type="component" value="Unassembled WGS sequence"/>
</dbReference>
<dbReference type="Pfam" id="PF00571">
    <property type="entry name" value="CBS"/>
    <property type="match status" value="4"/>
</dbReference>
<accession>D3BNG4</accession>
<dbReference type="SMART" id="SM00116">
    <property type="entry name" value="CBS"/>
    <property type="match status" value="4"/>
</dbReference>
<dbReference type="SUPFAM" id="SSF54631">
    <property type="entry name" value="CBS-domain pair"/>
    <property type="match status" value="2"/>
</dbReference>
<dbReference type="EMBL" id="ADBJ01000044">
    <property type="protein sequence ID" value="EFA76915.1"/>
    <property type="molecule type" value="Genomic_DNA"/>
</dbReference>
<feature type="domain" description="CBS" evidence="4">
    <location>
        <begin position="17"/>
        <end position="76"/>
    </location>
</feature>
<proteinExistence type="predicted"/>
<dbReference type="Gene3D" id="3.10.580.10">
    <property type="entry name" value="CBS-domain"/>
    <property type="match status" value="2"/>
</dbReference>
<dbReference type="PROSITE" id="PS51371">
    <property type="entry name" value="CBS"/>
    <property type="match status" value="4"/>
</dbReference>
<dbReference type="STRING" id="670386.D3BNG4"/>
<feature type="domain" description="CBS" evidence="4">
    <location>
        <begin position="259"/>
        <end position="315"/>
    </location>
</feature>
<feature type="domain" description="CBS" evidence="4">
    <location>
        <begin position="102"/>
        <end position="167"/>
    </location>
</feature>
<keyword evidence="6" id="KW-1185">Reference proteome</keyword>
<comment type="caution">
    <text evidence="5">The sequence shown here is derived from an EMBL/GenBank/DDBJ whole genome shotgun (WGS) entry which is preliminary data.</text>
</comment>
<dbReference type="InterPro" id="IPR000644">
    <property type="entry name" value="CBS_dom"/>
</dbReference>
<organism evidence="5 6">
    <name type="scientific">Heterostelium pallidum (strain ATCC 26659 / Pp 5 / PN500)</name>
    <name type="common">Cellular slime mold</name>
    <name type="synonym">Polysphondylium pallidum</name>
    <dbReference type="NCBI Taxonomy" id="670386"/>
    <lineage>
        <taxon>Eukaryota</taxon>
        <taxon>Amoebozoa</taxon>
        <taxon>Evosea</taxon>
        <taxon>Eumycetozoa</taxon>
        <taxon>Dictyostelia</taxon>
        <taxon>Acytosteliales</taxon>
        <taxon>Acytosteliaceae</taxon>
        <taxon>Heterostelium</taxon>
    </lineage>
</organism>
<evidence type="ECO:0000313" key="6">
    <source>
        <dbReference type="Proteomes" id="UP000001396"/>
    </source>
</evidence>
<gene>
    <name evidence="5" type="ORF">PPL_09667</name>
</gene>
<keyword evidence="2 3" id="KW-0129">CBS domain</keyword>
<dbReference type="AlphaFoldDB" id="D3BNG4"/>
<protein>
    <recommendedName>
        <fullName evidence="4">CBS domain-containing protein</fullName>
    </recommendedName>
</protein>
<dbReference type="InParanoid" id="D3BNG4"/>
<dbReference type="PANTHER" id="PTHR13780">
    <property type="entry name" value="AMP-ACTIVATED PROTEIN KINASE, GAMMA REGULATORY SUBUNIT"/>
    <property type="match status" value="1"/>
</dbReference>
<dbReference type="InterPro" id="IPR046342">
    <property type="entry name" value="CBS_dom_sf"/>
</dbReference>